<feature type="transmembrane region" description="Helical" evidence="8">
    <location>
        <begin position="281"/>
        <end position="302"/>
    </location>
</feature>
<dbReference type="PANTHER" id="PTHR30354">
    <property type="entry name" value="GNT FAMILY GLUCONATE TRANSPORTER"/>
    <property type="match status" value="1"/>
</dbReference>
<feature type="transmembrane region" description="Helical" evidence="8">
    <location>
        <begin position="470"/>
        <end position="495"/>
    </location>
</feature>
<keyword evidence="3" id="KW-1003">Cell membrane</keyword>
<feature type="transmembrane region" description="Helical" evidence="8">
    <location>
        <begin position="184"/>
        <end position="204"/>
    </location>
</feature>
<evidence type="ECO:0000256" key="7">
    <source>
        <dbReference type="ARBA" id="ARBA00049663"/>
    </source>
</evidence>
<comment type="caution">
    <text evidence="9">The sequence shown here is derived from an EMBL/GenBank/DDBJ whole genome shotgun (WGS) entry which is preliminary data.</text>
</comment>
<comment type="subcellular location">
    <subcellularLocation>
        <location evidence="1">Cell membrane</location>
        <topology evidence="1">Multi-pass membrane protein</topology>
    </subcellularLocation>
</comment>
<feature type="transmembrane region" description="Helical" evidence="8">
    <location>
        <begin position="20"/>
        <end position="44"/>
    </location>
</feature>
<evidence type="ECO:0000256" key="6">
    <source>
        <dbReference type="ARBA" id="ARBA00023136"/>
    </source>
</evidence>
<feature type="transmembrane region" description="Helical" evidence="8">
    <location>
        <begin position="74"/>
        <end position="94"/>
    </location>
</feature>
<evidence type="ECO:0000256" key="3">
    <source>
        <dbReference type="ARBA" id="ARBA00022475"/>
    </source>
</evidence>
<evidence type="ECO:0000256" key="8">
    <source>
        <dbReference type="SAM" id="Phobius"/>
    </source>
</evidence>
<keyword evidence="4 8" id="KW-0812">Transmembrane</keyword>
<evidence type="ECO:0000313" key="10">
    <source>
        <dbReference type="Proteomes" id="UP001147005"/>
    </source>
</evidence>
<dbReference type="GO" id="GO:0005886">
    <property type="term" value="C:plasma membrane"/>
    <property type="evidence" value="ECO:0007669"/>
    <property type="project" value="UniProtKB-SubCell"/>
</dbReference>
<name>A0A9X4GRJ3_9ENTR</name>
<evidence type="ECO:0000256" key="2">
    <source>
        <dbReference type="ARBA" id="ARBA00022448"/>
    </source>
</evidence>
<feature type="transmembrane region" description="Helical" evidence="8">
    <location>
        <begin position="395"/>
        <end position="426"/>
    </location>
</feature>
<dbReference type="Pfam" id="PF02447">
    <property type="entry name" value="GntP_permease"/>
    <property type="match status" value="1"/>
</dbReference>
<keyword evidence="6 8" id="KW-0472">Membrane</keyword>
<dbReference type="PANTHER" id="PTHR30354:SF22">
    <property type="entry name" value="HIGH-AFFINITY GLUCONATE TRANSPORTER"/>
    <property type="match status" value="1"/>
</dbReference>
<evidence type="ECO:0000256" key="4">
    <source>
        <dbReference type="ARBA" id="ARBA00022692"/>
    </source>
</evidence>
<organism evidence="9 10">
    <name type="scientific">Citrobacter portucalensis</name>
    <dbReference type="NCBI Taxonomy" id="1639133"/>
    <lineage>
        <taxon>Bacteria</taxon>
        <taxon>Pseudomonadati</taxon>
        <taxon>Pseudomonadota</taxon>
        <taxon>Gammaproteobacteria</taxon>
        <taxon>Enterobacterales</taxon>
        <taxon>Enterobacteriaceae</taxon>
        <taxon>Citrobacter</taxon>
        <taxon>Citrobacter freundii complex</taxon>
    </lineage>
</organism>
<dbReference type="EMBL" id="JAKIHW010000044">
    <property type="protein sequence ID" value="MDE9621022.1"/>
    <property type="molecule type" value="Genomic_DNA"/>
</dbReference>
<feature type="transmembrane region" description="Helical" evidence="8">
    <location>
        <begin position="433"/>
        <end position="458"/>
    </location>
</feature>
<evidence type="ECO:0000256" key="1">
    <source>
        <dbReference type="ARBA" id="ARBA00004651"/>
    </source>
</evidence>
<evidence type="ECO:0000313" key="9">
    <source>
        <dbReference type="EMBL" id="MDE9621022.1"/>
    </source>
</evidence>
<reference evidence="9" key="1">
    <citation type="submission" date="2022-01" db="EMBL/GenBank/DDBJ databases">
        <title>Genetic Characterization of Carbapenem-resistant Citrobacter spp. from China: a multicenter study.</title>
        <authorList>
            <person name="Ye L."/>
        </authorList>
    </citation>
    <scope>NUCLEOTIDE SEQUENCE</scope>
    <source>
        <strain evidence="9">IR5432</strain>
    </source>
</reference>
<gene>
    <name evidence="9" type="ORF">L2111_23520</name>
</gene>
<feature type="transmembrane region" description="Helical" evidence="8">
    <location>
        <begin position="106"/>
        <end position="126"/>
    </location>
</feature>
<dbReference type="RefSeq" id="WP_275398771.1">
    <property type="nucleotide sequence ID" value="NZ_JAKIHW010000044.1"/>
</dbReference>
<feature type="transmembrane region" description="Helical" evidence="8">
    <location>
        <begin position="146"/>
        <end position="172"/>
    </location>
</feature>
<feature type="transmembrane region" description="Helical" evidence="8">
    <location>
        <begin position="355"/>
        <end position="375"/>
    </location>
</feature>
<feature type="transmembrane region" description="Helical" evidence="8">
    <location>
        <begin position="224"/>
        <end position="243"/>
    </location>
</feature>
<dbReference type="GO" id="GO:0015128">
    <property type="term" value="F:gluconate transmembrane transporter activity"/>
    <property type="evidence" value="ECO:0007669"/>
    <property type="project" value="InterPro"/>
</dbReference>
<keyword evidence="2" id="KW-0813">Transport</keyword>
<dbReference type="NCBIfam" id="TIGR00791">
    <property type="entry name" value="gntP"/>
    <property type="match status" value="1"/>
</dbReference>
<dbReference type="AlphaFoldDB" id="A0A9X4GRJ3"/>
<keyword evidence="5 8" id="KW-1133">Transmembrane helix</keyword>
<dbReference type="Proteomes" id="UP001147005">
    <property type="component" value="Unassembled WGS sequence"/>
</dbReference>
<protein>
    <submittedName>
        <fullName evidence="9">GntP family permease</fullName>
    </submittedName>
</protein>
<sequence length="497" mass="51696">MNNREMAQLSLPPKEKGNIITTYISLFILILFVGMPIIASIFSISIHSTSYVATSGVVAIGLLIILITKLKLHPFFALLISSIFLGVVNGIGVAKTVKTFTHGFGGQLGVTGVVIGLGAMLGGLLVQSGGGDKIADIIIGNRKMVWMPLSVGLVSLIIGLPNLFEVTFVLMVPLVFSITKRLKLPVLAVAIPMSAGLMTAHALLPPGPATIIAATAYNANIGETTLYGVIISIPVLLVGAYLFPRLMHRHLAVGTPLDLTGTSHSSDESNGERTQPSLGSALATVLIAPALMIVGTIGLNFVSQAGLLQDGLQAISNPIITLSLALAYAMIFLGRGCGFQTEDILAICKKSIVPIVGLLLIIGGGGGLKDMLTAIGLSDIVSHLATEWSIPPLLFAWLIAVVFRIALGSGTVAVSASGGIVAALLAANPHTNVALLVLSTTTGAMFFSHVSDGAFWLFKEYFGLTVPQTLRTWSLLVTVQSIVGLVCVLILGAIIGA</sequence>
<evidence type="ECO:0000256" key="5">
    <source>
        <dbReference type="ARBA" id="ARBA00022989"/>
    </source>
</evidence>
<dbReference type="InterPro" id="IPR003474">
    <property type="entry name" value="Glcn_transporter"/>
</dbReference>
<accession>A0A9X4GRJ3</accession>
<dbReference type="PIRSF" id="PIRSF002746">
    <property type="entry name" value="Gluconate_transporter"/>
    <property type="match status" value="1"/>
</dbReference>
<feature type="transmembrane region" description="Helical" evidence="8">
    <location>
        <begin position="314"/>
        <end position="334"/>
    </location>
</feature>
<proteinExistence type="inferred from homology"/>
<feature type="transmembrane region" description="Helical" evidence="8">
    <location>
        <begin position="51"/>
        <end position="68"/>
    </location>
</feature>
<comment type="similarity">
    <text evidence="7">Belongs to the GntP permease family.</text>
</comment>